<gene>
    <name evidence="1" type="ORF">PIBRA_LOCUS3795</name>
</gene>
<sequence>MNWTECNRAKATVKKQSHFLSTHTHTLTIEIDRRYRVRRPVTRRTVVRTASVQLEALCLRSAAACNDSQPVESLALCLCVNIKVDVIVFI</sequence>
<comment type="caution">
    <text evidence="1">The sequence shown here is derived from an EMBL/GenBank/DDBJ whole genome shotgun (WGS) entry which is preliminary data.</text>
</comment>
<organism evidence="1 2">
    <name type="scientific">Pieris brassicae</name>
    <name type="common">White butterfly</name>
    <name type="synonym">Large white butterfly</name>
    <dbReference type="NCBI Taxonomy" id="7116"/>
    <lineage>
        <taxon>Eukaryota</taxon>
        <taxon>Metazoa</taxon>
        <taxon>Ecdysozoa</taxon>
        <taxon>Arthropoda</taxon>
        <taxon>Hexapoda</taxon>
        <taxon>Insecta</taxon>
        <taxon>Pterygota</taxon>
        <taxon>Neoptera</taxon>
        <taxon>Endopterygota</taxon>
        <taxon>Lepidoptera</taxon>
        <taxon>Glossata</taxon>
        <taxon>Ditrysia</taxon>
        <taxon>Papilionoidea</taxon>
        <taxon>Pieridae</taxon>
        <taxon>Pierinae</taxon>
        <taxon>Pieris</taxon>
    </lineage>
</organism>
<reference evidence="1" key="1">
    <citation type="submission" date="2022-05" db="EMBL/GenBank/DDBJ databases">
        <authorList>
            <person name="Okamura Y."/>
        </authorList>
    </citation>
    <scope>NUCLEOTIDE SEQUENCE</scope>
</reference>
<dbReference type="Proteomes" id="UP001152562">
    <property type="component" value="Unassembled WGS sequence"/>
</dbReference>
<evidence type="ECO:0000313" key="2">
    <source>
        <dbReference type="Proteomes" id="UP001152562"/>
    </source>
</evidence>
<dbReference type="AlphaFoldDB" id="A0A9P0TDV9"/>
<evidence type="ECO:0000313" key="1">
    <source>
        <dbReference type="EMBL" id="CAH4020592.1"/>
    </source>
</evidence>
<name>A0A9P0TDV9_PIEBR</name>
<dbReference type="EMBL" id="CALOZG010000004">
    <property type="protein sequence ID" value="CAH4020592.1"/>
    <property type="molecule type" value="Genomic_DNA"/>
</dbReference>
<keyword evidence="2" id="KW-1185">Reference proteome</keyword>
<protein>
    <submittedName>
        <fullName evidence="1">Uncharacterized protein</fullName>
    </submittedName>
</protein>
<accession>A0A9P0TDV9</accession>
<proteinExistence type="predicted"/>